<dbReference type="STRING" id="742152.A0A2H3JEN1"/>
<dbReference type="Gene3D" id="1.20.58.1520">
    <property type="match status" value="1"/>
</dbReference>
<reference evidence="2 3" key="1">
    <citation type="journal article" date="2012" name="Science">
        <title>The Paleozoic origin of enzymatic lignin decomposition reconstructed from 31 fungal genomes.</title>
        <authorList>
            <person name="Floudas D."/>
            <person name="Binder M."/>
            <person name="Riley R."/>
            <person name="Barry K."/>
            <person name="Blanchette R.A."/>
            <person name="Henrissat B."/>
            <person name="Martinez A.T."/>
            <person name="Otillar R."/>
            <person name="Spatafora J.W."/>
            <person name="Yadav J.S."/>
            <person name="Aerts A."/>
            <person name="Benoit I."/>
            <person name="Boyd A."/>
            <person name="Carlson A."/>
            <person name="Copeland A."/>
            <person name="Coutinho P.M."/>
            <person name="de Vries R.P."/>
            <person name="Ferreira P."/>
            <person name="Findley K."/>
            <person name="Foster B."/>
            <person name="Gaskell J."/>
            <person name="Glotzer D."/>
            <person name="Gorecki P."/>
            <person name="Heitman J."/>
            <person name="Hesse C."/>
            <person name="Hori C."/>
            <person name="Igarashi K."/>
            <person name="Jurgens J.A."/>
            <person name="Kallen N."/>
            <person name="Kersten P."/>
            <person name="Kohler A."/>
            <person name="Kuees U."/>
            <person name="Kumar T.K.A."/>
            <person name="Kuo A."/>
            <person name="LaButti K."/>
            <person name="Larrondo L.F."/>
            <person name="Lindquist E."/>
            <person name="Ling A."/>
            <person name="Lombard V."/>
            <person name="Lucas S."/>
            <person name="Lundell T."/>
            <person name="Martin R."/>
            <person name="McLaughlin D.J."/>
            <person name="Morgenstern I."/>
            <person name="Morin E."/>
            <person name="Murat C."/>
            <person name="Nagy L.G."/>
            <person name="Nolan M."/>
            <person name="Ohm R.A."/>
            <person name="Patyshakuliyeva A."/>
            <person name="Rokas A."/>
            <person name="Ruiz-Duenas F.J."/>
            <person name="Sabat G."/>
            <person name="Salamov A."/>
            <person name="Samejima M."/>
            <person name="Schmutz J."/>
            <person name="Slot J.C."/>
            <person name="St John F."/>
            <person name="Stenlid J."/>
            <person name="Sun H."/>
            <person name="Sun S."/>
            <person name="Syed K."/>
            <person name="Tsang A."/>
            <person name="Wiebenga A."/>
            <person name="Young D."/>
            <person name="Pisabarro A."/>
            <person name="Eastwood D.C."/>
            <person name="Martin F."/>
            <person name="Cullen D."/>
            <person name="Grigoriev I.V."/>
            <person name="Hibbett D.S."/>
        </authorList>
    </citation>
    <scope>NUCLEOTIDE SEQUENCE [LARGE SCALE GENOMIC DNA]</scope>
    <source>
        <strain evidence="2 3">MD-104</strain>
    </source>
</reference>
<name>A0A2H3JEN1_WOLCO</name>
<feature type="compositionally biased region" description="Low complexity" evidence="1">
    <location>
        <begin position="599"/>
        <end position="626"/>
    </location>
</feature>
<feature type="region of interest" description="Disordered" evidence="1">
    <location>
        <begin position="213"/>
        <end position="245"/>
    </location>
</feature>
<accession>A0A2H3JEN1</accession>
<feature type="compositionally biased region" description="Low complexity" evidence="1">
    <location>
        <begin position="730"/>
        <end position="742"/>
    </location>
</feature>
<feature type="compositionally biased region" description="Polar residues" evidence="1">
    <location>
        <begin position="261"/>
        <end position="272"/>
    </location>
</feature>
<evidence type="ECO:0000313" key="3">
    <source>
        <dbReference type="Proteomes" id="UP000218811"/>
    </source>
</evidence>
<dbReference type="Proteomes" id="UP000218811">
    <property type="component" value="Unassembled WGS sequence"/>
</dbReference>
<keyword evidence="3" id="KW-1185">Reference proteome</keyword>
<feature type="region of interest" description="Disordered" evidence="1">
    <location>
        <begin position="698"/>
        <end position="795"/>
    </location>
</feature>
<protein>
    <recommendedName>
        <fullName evidence="4">Microtubule associated protein</fullName>
    </recommendedName>
</protein>
<evidence type="ECO:0008006" key="4">
    <source>
        <dbReference type="Google" id="ProtNLM"/>
    </source>
</evidence>
<dbReference type="GO" id="GO:0008017">
    <property type="term" value="F:microtubule binding"/>
    <property type="evidence" value="ECO:0007669"/>
    <property type="project" value="InterPro"/>
</dbReference>
<dbReference type="PANTHER" id="PTHR19321">
    <property type="entry name" value="PROTEIN REGULATOR OF CYTOKINESIS 1 PRC1-RELATED"/>
    <property type="match status" value="1"/>
</dbReference>
<feature type="compositionally biased region" description="Polar residues" evidence="1">
    <location>
        <begin position="573"/>
        <end position="598"/>
    </location>
</feature>
<organism evidence="2 3">
    <name type="scientific">Wolfiporia cocos (strain MD-104)</name>
    <name type="common">Brown rot fungus</name>
    <dbReference type="NCBI Taxonomy" id="742152"/>
    <lineage>
        <taxon>Eukaryota</taxon>
        <taxon>Fungi</taxon>
        <taxon>Dikarya</taxon>
        <taxon>Basidiomycota</taxon>
        <taxon>Agaricomycotina</taxon>
        <taxon>Agaricomycetes</taxon>
        <taxon>Polyporales</taxon>
        <taxon>Phaeolaceae</taxon>
        <taxon>Wolfiporia</taxon>
    </lineage>
</organism>
<dbReference type="OrthoDB" id="642895at2759"/>
<dbReference type="EMBL" id="KB467909">
    <property type="protein sequence ID" value="PCH37199.1"/>
    <property type="molecule type" value="Genomic_DNA"/>
</dbReference>
<gene>
    <name evidence="2" type="ORF">WOLCODRAFT_140758</name>
</gene>
<feature type="region of interest" description="Disordered" evidence="1">
    <location>
        <begin position="561"/>
        <end position="671"/>
    </location>
</feature>
<dbReference type="InterPro" id="IPR007145">
    <property type="entry name" value="MAP65_Ase1_PRC1"/>
</dbReference>
<evidence type="ECO:0000256" key="1">
    <source>
        <dbReference type="SAM" id="MobiDB-lite"/>
    </source>
</evidence>
<sequence>MTTTTITSLLDSLHAHLQSQTQLLPPLHAQLGLPATALTDELATLQRQLTECVESQVNLRRKQVDEWVQKCDGVEEECIQFTKALGGNSKATRTSLGEIRKEPVLPRRYEVICEYQAKLRHLYHTKLEQLWALTNKITALSRTLGPDFFPPDIVNLTPAAHRDEDESSHRDVTPERFGRLEKELVRGKAEVTKRLARLAETMVDLDWLYTQLGEEPPEPEEPSPALTSARGLPLPSRSASVCSSRTTHSTASDLFLSSTLSSVPMSTPTPTARTKPGAAPLLSLKLPEDPPDASEAEYQRIYLRFVAWLENASEEELLHAHAGLEGADPTPGLIAWAEGTQARLEALKAAREARIQALYDQLVALWRRMGVPEADMDAFVEQQMGSTEAAVGAYEEELERMLELKRENMGAFVAGARAEIVRLWDALLVGEEERAIFAPFADDEYTEELLEVHQEEIQRLETEKRLKGPLLTKVKKYLDVCEDEKELAAAASDQSRLLGRGPRDPGRLLREEKMRKRVAKEKPKLEQDLLTSIPAWEADTGQIFLVHGESILQRLMESVSANDKENTHRRTRSQTAKIASASGRSKTPNSNLSQAYAPSSSQGNKSNASSASTRPGSSMSSSSSSQPAPPKRTRLGESTGTHNNGAQMGPPKTFGLQRPGGSAKDSAKTLVPVSSLPRPVLTAVPVPKLPPLPPPSYGRVGAVKKAQRTHAYHPYRSSQRTGAGAGSGGAAQRAGRGPAQASMFSAQKAMRARRESFKPRASMGEEWAAGADADAGQPRWAGFSDVTVKEEPEED</sequence>
<feature type="region of interest" description="Disordered" evidence="1">
    <location>
        <begin position="261"/>
        <end position="290"/>
    </location>
</feature>
<dbReference type="GO" id="GO:0005819">
    <property type="term" value="C:spindle"/>
    <property type="evidence" value="ECO:0007669"/>
    <property type="project" value="TreeGrafter"/>
</dbReference>
<dbReference type="OMA" id="TFVQIDW"/>
<dbReference type="GO" id="GO:0000226">
    <property type="term" value="P:microtubule cytoskeleton organization"/>
    <property type="evidence" value="ECO:0007669"/>
    <property type="project" value="InterPro"/>
</dbReference>
<feature type="compositionally biased region" description="Polar residues" evidence="1">
    <location>
        <begin position="636"/>
        <end position="646"/>
    </location>
</feature>
<proteinExistence type="predicted"/>
<evidence type="ECO:0000313" key="2">
    <source>
        <dbReference type="EMBL" id="PCH37199.1"/>
    </source>
</evidence>
<dbReference type="GO" id="GO:0005737">
    <property type="term" value="C:cytoplasm"/>
    <property type="evidence" value="ECO:0007669"/>
    <property type="project" value="TreeGrafter"/>
</dbReference>
<dbReference type="AlphaFoldDB" id="A0A2H3JEN1"/>
<dbReference type="PANTHER" id="PTHR19321:SF41">
    <property type="entry name" value="FASCETTO-RELATED"/>
    <property type="match status" value="1"/>
</dbReference>
<dbReference type="Pfam" id="PF03999">
    <property type="entry name" value="MAP65_ASE1"/>
    <property type="match status" value="1"/>
</dbReference>